<dbReference type="AlphaFoldDB" id="A0A0E9NHG4"/>
<proteinExistence type="inferred from homology"/>
<evidence type="ECO:0000256" key="11">
    <source>
        <dbReference type="ARBA" id="ARBA00025571"/>
    </source>
</evidence>
<dbReference type="Pfam" id="PF09731">
    <property type="entry name" value="Mitofilin"/>
    <property type="match status" value="1"/>
</dbReference>
<organism evidence="15 16">
    <name type="scientific">Saitoella complicata (strain BCRC 22490 / CBS 7301 / JCM 7358 / NBRC 10748 / NRRL Y-17804)</name>
    <dbReference type="NCBI Taxonomy" id="698492"/>
    <lineage>
        <taxon>Eukaryota</taxon>
        <taxon>Fungi</taxon>
        <taxon>Dikarya</taxon>
        <taxon>Ascomycota</taxon>
        <taxon>Taphrinomycotina</taxon>
        <taxon>Taphrinomycotina incertae sedis</taxon>
        <taxon>Saitoella</taxon>
    </lineage>
</organism>
<keyword evidence="7" id="KW-1133">Transmembrane helix</keyword>
<evidence type="ECO:0000256" key="12">
    <source>
        <dbReference type="RuleBase" id="RU363000"/>
    </source>
</evidence>
<protein>
    <recommendedName>
        <fullName evidence="3 12">MICOS complex subunit MIC60</fullName>
    </recommendedName>
    <alternativeName>
        <fullName evidence="12">Mitofilin</fullName>
    </alternativeName>
</protein>
<reference evidence="15 16" key="1">
    <citation type="journal article" date="2011" name="J. Gen. Appl. Microbiol.">
        <title>Draft genome sequencing of the enigmatic yeast Saitoella complicata.</title>
        <authorList>
            <person name="Nishida H."/>
            <person name="Hamamoto M."/>
            <person name="Sugiyama J."/>
        </authorList>
    </citation>
    <scope>NUCLEOTIDE SEQUENCE [LARGE SCALE GENOMIC DNA]</scope>
    <source>
        <strain evidence="15 16">NRRL Y-17804</strain>
    </source>
</reference>
<comment type="subunit">
    <text evidence="12">Component of the mitochondrial contact site and cristae organizing system (MICOS) complex.</text>
</comment>
<evidence type="ECO:0000313" key="15">
    <source>
        <dbReference type="EMBL" id="GAO49253.1"/>
    </source>
</evidence>
<keyword evidence="10" id="KW-0472">Membrane</keyword>
<evidence type="ECO:0000256" key="8">
    <source>
        <dbReference type="ARBA" id="ARBA00023054"/>
    </source>
</evidence>
<evidence type="ECO:0000256" key="14">
    <source>
        <dbReference type="SAM" id="MobiDB-lite"/>
    </source>
</evidence>
<dbReference type="Proteomes" id="UP000033140">
    <property type="component" value="Unassembled WGS sequence"/>
</dbReference>
<accession>A0A0E9NHG4</accession>
<evidence type="ECO:0000256" key="13">
    <source>
        <dbReference type="SAM" id="Coils"/>
    </source>
</evidence>
<evidence type="ECO:0000256" key="3">
    <source>
        <dbReference type="ARBA" id="ARBA00018116"/>
    </source>
</evidence>
<feature type="region of interest" description="Disordered" evidence="14">
    <location>
        <begin position="257"/>
        <end position="309"/>
    </location>
</feature>
<dbReference type="PANTHER" id="PTHR15415:SF7">
    <property type="entry name" value="MICOS COMPLEX SUBUNIT MIC60"/>
    <property type="match status" value="1"/>
</dbReference>
<dbReference type="InterPro" id="IPR019133">
    <property type="entry name" value="MIC60"/>
</dbReference>
<comment type="subcellular location">
    <subcellularLocation>
        <location evidence="1 12">Mitochondrion inner membrane</location>
        <topology evidence="1 12">Single-pass membrane protein</topology>
    </subcellularLocation>
</comment>
<evidence type="ECO:0000256" key="5">
    <source>
        <dbReference type="ARBA" id="ARBA00022792"/>
    </source>
</evidence>
<keyword evidence="8 13" id="KW-0175">Coiled coil</keyword>
<sequence length="771" mass="83842">MLRLTSIAAPSRLRVARSTPAAVRAYATQIPVPPNPAGEQKVPDVPKIELETTAAGDVTISQPTIATSSAVIPDVSYPEQDSFVSMDRIPSIPVVSPDVWAAATQAAAARTVKPTPSTTITPVTPTGSNLRSGHALPAEPVIKTSPVSPVAEPTTAPVLPPVGPKKSRFSRALFWLLLLGSTGYAGGIYYSLQNDNFSDFFAEHVPLAEDIITYIEEQEFKRRFPNAGRRVLPAPAAQTSGNVPSTFVPAGVAHGSDLTNMEGPHQAATKKAGEQQIQEAKAPEPIKPTEPVVPVAPKVEEKQPEPPVQQRRLLDLEPAPAAAPAPVVKAPEPVAAPAPAPVAAPEPVVTKPKPTPVDAFETGSLADPVVGSLAEAVNGVISAANEGDAVDALRPNLEAAKAELAALNTKLAELHKEAEAELERRLTEQGRQFAALAQEQQQQVRAAFEAQEMQWREQFELERENLTKLYTERLNTELNTQAQLAEQKTRNELVEQNIEMQRRWIREIKARVEEERGGRLGRLEALQTKVKQLEALTADSADFIEAGVRAQKLHVAVQAVKAAVEAPRPRSIAKELAALKEVAGNDEVVKAAISTIDPATYERGHASIAQLADRFQLVANEVRKVSLLPENAGVAGHAASWLVSKFMLRKTGMPVGNDVESILARAETYLEEGSLDQAAREINQLRGWPKRLVSDWLEQARRHLEVKQAVEVCRLHSLSLRGCFGEFERCMRRRQREEGGGERVDESMTQTYIPRPIWDKKAFSFTTSPLQ</sequence>
<evidence type="ECO:0000256" key="4">
    <source>
        <dbReference type="ARBA" id="ARBA00022692"/>
    </source>
</evidence>
<dbReference type="GO" id="GO:0061617">
    <property type="term" value="C:MICOS complex"/>
    <property type="evidence" value="ECO:0007669"/>
    <property type="project" value="TreeGrafter"/>
</dbReference>
<evidence type="ECO:0000256" key="10">
    <source>
        <dbReference type="ARBA" id="ARBA00023136"/>
    </source>
</evidence>
<reference evidence="15 16" key="3">
    <citation type="journal article" date="2015" name="Genome Announc.">
        <title>Draft Genome Sequence of the Archiascomycetous Yeast Saitoella complicata.</title>
        <authorList>
            <person name="Yamauchi K."/>
            <person name="Kondo S."/>
            <person name="Hamamoto M."/>
            <person name="Takahashi Y."/>
            <person name="Ogura Y."/>
            <person name="Hayashi T."/>
            <person name="Nishida H."/>
        </authorList>
    </citation>
    <scope>NUCLEOTIDE SEQUENCE [LARGE SCALE GENOMIC DNA]</scope>
    <source>
        <strain evidence="15 16">NRRL Y-17804</strain>
    </source>
</reference>
<feature type="region of interest" description="Disordered" evidence="14">
    <location>
        <begin position="112"/>
        <end position="133"/>
    </location>
</feature>
<dbReference type="EMBL" id="BACD03000021">
    <property type="protein sequence ID" value="GAO49253.1"/>
    <property type="molecule type" value="Genomic_DNA"/>
</dbReference>
<feature type="compositionally biased region" description="Low complexity" evidence="14">
    <location>
        <begin position="112"/>
        <end position="126"/>
    </location>
</feature>
<evidence type="ECO:0000256" key="6">
    <source>
        <dbReference type="ARBA" id="ARBA00022946"/>
    </source>
</evidence>
<evidence type="ECO:0000256" key="1">
    <source>
        <dbReference type="ARBA" id="ARBA00004434"/>
    </source>
</evidence>
<keyword evidence="4 12" id="KW-0812">Transmembrane</keyword>
<keyword evidence="9 12" id="KW-0496">Mitochondrion</keyword>
<evidence type="ECO:0000256" key="2">
    <source>
        <dbReference type="ARBA" id="ARBA00010877"/>
    </source>
</evidence>
<comment type="function">
    <text evidence="11">Component of the MICOS complex, a large protein complex of the mitochondrial inner membrane that plays crucial roles in the maintenance of crista junctions, inner membrane architecture, and formation of contact sites to the outer membrane. Plays a role in keeping cristae membranes connected to the inner boundary membrane. Also promotes protein import via the mitochondrial intermembrane space assembly (MIA) pathway.</text>
</comment>
<dbReference type="STRING" id="698492.A0A0E9NHG4"/>
<evidence type="ECO:0000256" key="9">
    <source>
        <dbReference type="ARBA" id="ARBA00023128"/>
    </source>
</evidence>
<keyword evidence="5 12" id="KW-0999">Mitochondrion inner membrane</keyword>
<gene>
    <name evidence="15" type="ORF">G7K_3406-t1</name>
</gene>
<dbReference type="GO" id="GO:0042407">
    <property type="term" value="P:cristae formation"/>
    <property type="evidence" value="ECO:0007669"/>
    <property type="project" value="TreeGrafter"/>
</dbReference>
<feature type="coiled-coil region" evidence="13">
    <location>
        <begin position="397"/>
        <end position="439"/>
    </location>
</feature>
<evidence type="ECO:0000256" key="7">
    <source>
        <dbReference type="ARBA" id="ARBA00022989"/>
    </source>
</evidence>
<dbReference type="OMA" id="RLDHQMQ"/>
<evidence type="ECO:0000313" key="16">
    <source>
        <dbReference type="Proteomes" id="UP000033140"/>
    </source>
</evidence>
<keyword evidence="6" id="KW-0809">Transit peptide</keyword>
<keyword evidence="16" id="KW-1185">Reference proteome</keyword>
<comment type="caution">
    <text evidence="15">The sequence shown here is derived from an EMBL/GenBank/DDBJ whole genome shotgun (WGS) entry which is preliminary data.</text>
</comment>
<comment type="similarity">
    <text evidence="2 12">Belongs to the MICOS complex subunit Mic60 family.</text>
</comment>
<reference evidence="15 16" key="2">
    <citation type="journal article" date="2014" name="J. Gen. Appl. Microbiol.">
        <title>The early diverging ascomycetous budding yeast Saitoella complicata has three histone deacetylases belonging to the Clr6, Hos2, and Rpd3 lineages.</title>
        <authorList>
            <person name="Nishida H."/>
            <person name="Matsumoto T."/>
            <person name="Kondo S."/>
            <person name="Hamamoto M."/>
            <person name="Yoshikawa H."/>
        </authorList>
    </citation>
    <scope>NUCLEOTIDE SEQUENCE [LARGE SCALE GENOMIC DNA]</scope>
    <source>
        <strain evidence="15 16">NRRL Y-17804</strain>
    </source>
</reference>
<dbReference type="PANTHER" id="PTHR15415">
    <property type="entry name" value="MITOFILIN"/>
    <property type="match status" value="1"/>
</dbReference>
<name>A0A0E9NHG4_SAICN</name>